<dbReference type="Proteomes" id="UP001056035">
    <property type="component" value="Chromosome"/>
</dbReference>
<proteinExistence type="predicted"/>
<dbReference type="RefSeq" id="WP_254573532.1">
    <property type="nucleotide sequence ID" value="NZ_CP098502.1"/>
</dbReference>
<protein>
    <submittedName>
        <fullName evidence="1">Uncharacterized protein</fullName>
    </submittedName>
</protein>
<accession>A0ABY5DXW9</accession>
<organism evidence="1 2">
    <name type="scientific">Paraconexibacter antarcticus</name>
    <dbReference type="NCBI Taxonomy" id="2949664"/>
    <lineage>
        <taxon>Bacteria</taxon>
        <taxon>Bacillati</taxon>
        <taxon>Actinomycetota</taxon>
        <taxon>Thermoleophilia</taxon>
        <taxon>Solirubrobacterales</taxon>
        <taxon>Paraconexibacteraceae</taxon>
        <taxon>Paraconexibacter</taxon>
    </lineage>
</organism>
<evidence type="ECO:0000313" key="2">
    <source>
        <dbReference type="Proteomes" id="UP001056035"/>
    </source>
</evidence>
<sequence>MAGGAGPPAFADTVPVDAPTARELLEEIHQRITGAQIIEIVGLLEVKAARFAAALEPAALAVADEAGLRAVLRGIFVSRRQVGALFGVRPAVELRDTVGALLWDDAPVGRRVAAFCAAVQLADVKAVELAGELLHFSNPTRYWLASRFIYNADTRTGALPLLVTDGYDLEADSIGAAYERLGGAMRSVDDSPEAASFRRHGGGTLATDVFLACVYGVYMNTVLGLKMSQEFNSLVPPLPQLARRLLGVHRMEVQA</sequence>
<dbReference type="EMBL" id="CP098502">
    <property type="protein sequence ID" value="UTI66878.1"/>
    <property type="molecule type" value="Genomic_DNA"/>
</dbReference>
<evidence type="ECO:0000313" key="1">
    <source>
        <dbReference type="EMBL" id="UTI66878.1"/>
    </source>
</evidence>
<reference evidence="1 2" key="1">
    <citation type="submission" date="2022-06" db="EMBL/GenBank/DDBJ databases">
        <title>Paraconexibacter antarcticus.</title>
        <authorList>
            <person name="Kim C.S."/>
        </authorList>
    </citation>
    <scope>NUCLEOTIDE SEQUENCE [LARGE SCALE GENOMIC DNA]</scope>
    <source>
        <strain evidence="1 2">02-257</strain>
    </source>
</reference>
<keyword evidence="2" id="KW-1185">Reference proteome</keyword>
<name>A0ABY5DXW9_9ACTN</name>
<gene>
    <name evidence="1" type="ORF">NBH00_11870</name>
</gene>